<evidence type="ECO:0000313" key="2">
    <source>
        <dbReference type="Proteomes" id="UP000005216"/>
    </source>
</evidence>
<proteinExistence type="predicted"/>
<name>Q0SLD4_BORAP</name>
<organism evidence="1 2">
    <name type="scientific">Borreliella afzelii (strain PKo)</name>
    <name type="common">Borrelia afzelii</name>
    <dbReference type="NCBI Taxonomy" id="390236"/>
    <lineage>
        <taxon>Bacteria</taxon>
        <taxon>Pseudomonadati</taxon>
        <taxon>Spirochaetota</taxon>
        <taxon>Spirochaetia</taxon>
        <taxon>Spirochaetales</taxon>
        <taxon>Borreliaceae</taxon>
        <taxon>Borreliella</taxon>
    </lineage>
</organism>
<keyword evidence="1" id="KW-0614">Plasmid</keyword>
<accession>Q0SLD4</accession>
<evidence type="ECO:0000313" key="1">
    <source>
        <dbReference type="EMBL" id="AEL70577.1"/>
    </source>
</evidence>
<geneLocation type="plasmid" evidence="1 2">
    <name>lp32-10</name>
</geneLocation>
<gene>
    <name evidence="1" type="ordered locus">BafPKo_Q0049</name>
</gene>
<dbReference type="KEGG" id="baf:BAPKO_3552"/>
<dbReference type="KEGG" id="bafz:BafPKo_Q0049"/>
<protein>
    <submittedName>
        <fullName evidence="1">Uncharacterized protein</fullName>
    </submittedName>
</protein>
<dbReference type="Proteomes" id="UP000005216">
    <property type="component" value="Plasmid lp32-10"/>
</dbReference>
<sequence length="39" mass="4595">MKKSVERGIPTIRKQIPLKNNTFFSRKKSWAIEPCTTPY</sequence>
<reference evidence="1 2" key="1">
    <citation type="journal article" date="2011" name="J. Bacteriol.">
        <title>Whole-genome sequences of two Borrelia afzelii and two Borrelia garinii Lyme disease agent isolates.</title>
        <authorList>
            <person name="Casjens S.R."/>
            <person name="Mongodin E.F."/>
            <person name="Qiu W.-G."/>
            <person name="Dunn J.J."/>
            <person name="Luft B.J."/>
            <person name="Fraser-Liggett C.M."/>
            <person name="Schutzer S.E."/>
        </authorList>
    </citation>
    <scope>NUCLEOTIDE SEQUENCE [LARGE SCALE GENOMIC DNA]</scope>
    <source>
        <strain evidence="1 2">PKo</strain>
    </source>
</reference>
<dbReference type="HOGENOM" id="CLU_3305646_0_0_12"/>
<dbReference type="PATRIC" id="fig|390236.22.peg.1363"/>
<dbReference type="AlphaFoldDB" id="Q0SLD4"/>
<keyword evidence="2" id="KW-1185">Reference proteome</keyword>
<dbReference type="EMBL" id="CP002948">
    <property type="protein sequence ID" value="AEL70577.1"/>
    <property type="molecule type" value="Genomic_DNA"/>
</dbReference>